<evidence type="ECO:0000313" key="2">
    <source>
        <dbReference type="Proteomes" id="UP000309997"/>
    </source>
</evidence>
<dbReference type="EMBL" id="RCHU02000007">
    <property type="protein sequence ID" value="KAL3583659.1"/>
    <property type="molecule type" value="Genomic_DNA"/>
</dbReference>
<evidence type="ECO:0000313" key="1">
    <source>
        <dbReference type="EMBL" id="KAL3583659.1"/>
    </source>
</evidence>
<reference evidence="1 2" key="1">
    <citation type="journal article" date="2024" name="Plant Biotechnol. J.">
        <title>Genome and CRISPR/Cas9 system of a widespread forest tree (Populus alba) in the world.</title>
        <authorList>
            <person name="Liu Y.J."/>
            <person name="Jiang P.F."/>
            <person name="Han X.M."/>
            <person name="Li X.Y."/>
            <person name="Wang H.M."/>
            <person name="Wang Y.J."/>
            <person name="Wang X.X."/>
            <person name="Zeng Q.Y."/>
        </authorList>
    </citation>
    <scope>NUCLEOTIDE SEQUENCE [LARGE SCALE GENOMIC DNA]</scope>
    <source>
        <strain evidence="2">cv. PAL-ZL1</strain>
    </source>
</reference>
<name>A0ACC4BZT2_POPAL</name>
<sequence length="92" mass="10717">MKRVFARSEKMGPHKQHLLLRHCILLIPNSSINNYLDPLFYYSAFSDRSTLMKTVLVISDNIGQLLQKFCTSSQFPLSIKPGIKKWDKENFK</sequence>
<accession>A0ACC4BZT2</accession>
<protein>
    <submittedName>
        <fullName evidence="1">Uncharacterized protein</fullName>
    </submittedName>
</protein>
<comment type="caution">
    <text evidence="1">The sequence shown here is derived from an EMBL/GenBank/DDBJ whole genome shotgun (WGS) entry which is preliminary data.</text>
</comment>
<dbReference type="Proteomes" id="UP000309997">
    <property type="component" value="Unassembled WGS sequence"/>
</dbReference>
<keyword evidence="2" id="KW-1185">Reference proteome</keyword>
<proteinExistence type="predicted"/>
<organism evidence="1 2">
    <name type="scientific">Populus alba</name>
    <name type="common">White poplar</name>
    <dbReference type="NCBI Taxonomy" id="43335"/>
    <lineage>
        <taxon>Eukaryota</taxon>
        <taxon>Viridiplantae</taxon>
        <taxon>Streptophyta</taxon>
        <taxon>Embryophyta</taxon>
        <taxon>Tracheophyta</taxon>
        <taxon>Spermatophyta</taxon>
        <taxon>Magnoliopsida</taxon>
        <taxon>eudicotyledons</taxon>
        <taxon>Gunneridae</taxon>
        <taxon>Pentapetalae</taxon>
        <taxon>rosids</taxon>
        <taxon>fabids</taxon>
        <taxon>Malpighiales</taxon>
        <taxon>Salicaceae</taxon>
        <taxon>Saliceae</taxon>
        <taxon>Populus</taxon>
    </lineage>
</organism>
<gene>
    <name evidence="1" type="ORF">D5086_014720</name>
</gene>